<feature type="transmembrane region" description="Helical" evidence="5">
    <location>
        <begin position="115"/>
        <end position="134"/>
    </location>
</feature>
<keyword evidence="7" id="KW-1185">Reference proteome</keyword>
<evidence type="ECO:0000313" key="7">
    <source>
        <dbReference type="Proteomes" id="UP001583186"/>
    </source>
</evidence>
<protein>
    <recommendedName>
        <fullName evidence="8">MFS general substrate transporter</fullName>
    </recommendedName>
</protein>
<feature type="transmembrane region" description="Helical" evidence="5">
    <location>
        <begin position="72"/>
        <end position="94"/>
    </location>
</feature>
<feature type="transmembrane region" description="Helical" evidence="5">
    <location>
        <begin position="179"/>
        <end position="201"/>
    </location>
</feature>
<dbReference type="SUPFAM" id="SSF103473">
    <property type="entry name" value="MFS general substrate transporter"/>
    <property type="match status" value="1"/>
</dbReference>
<feature type="transmembrane region" description="Helical" evidence="5">
    <location>
        <begin position="207"/>
        <end position="230"/>
    </location>
</feature>
<keyword evidence="3 5" id="KW-1133">Transmembrane helix</keyword>
<evidence type="ECO:0000256" key="1">
    <source>
        <dbReference type="ARBA" id="ARBA00004141"/>
    </source>
</evidence>
<dbReference type="PANTHER" id="PTHR23502">
    <property type="entry name" value="MAJOR FACILITATOR SUPERFAMILY"/>
    <property type="match status" value="1"/>
</dbReference>
<evidence type="ECO:0000256" key="3">
    <source>
        <dbReference type="ARBA" id="ARBA00022989"/>
    </source>
</evidence>
<evidence type="ECO:0000256" key="4">
    <source>
        <dbReference type="ARBA" id="ARBA00023136"/>
    </source>
</evidence>
<dbReference type="InterPro" id="IPR036259">
    <property type="entry name" value="MFS_trans_sf"/>
</dbReference>
<evidence type="ECO:0008006" key="8">
    <source>
        <dbReference type="Google" id="ProtNLM"/>
    </source>
</evidence>
<gene>
    <name evidence="6" type="ORF">Sste5346_003503</name>
</gene>
<keyword evidence="4 5" id="KW-0472">Membrane</keyword>
<comment type="caution">
    <text evidence="6">The sequence shown here is derived from an EMBL/GenBank/DDBJ whole genome shotgun (WGS) entry which is preliminary data.</text>
</comment>
<comment type="subcellular location">
    <subcellularLocation>
        <location evidence="1">Membrane</location>
        <topology evidence="1">Multi-pass membrane protein</topology>
    </subcellularLocation>
</comment>
<reference evidence="6 7" key="1">
    <citation type="journal article" date="2024" name="IMA Fungus">
        <title>IMA Genome - F19 : A genome assembly and annotation guide to empower mycologists, including annotated draft genome sequences of Ceratocystis pirilliformis, Diaporthe australafricana, Fusarium ophioides, Paecilomyces lecythidis, and Sporothrix stenoceras.</title>
        <authorList>
            <person name="Aylward J."/>
            <person name="Wilson A.M."/>
            <person name="Visagie C.M."/>
            <person name="Spraker J."/>
            <person name="Barnes I."/>
            <person name="Buitendag C."/>
            <person name="Ceriani C."/>
            <person name="Del Mar Angel L."/>
            <person name="du Plessis D."/>
            <person name="Fuchs T."/>
            <person name="Gasser K."/>
            <person name="Kramer D."/>
            <person name="Li W."/>
            <person name="Munsamy K."/>
            <person name="Piso A."/>
            <person name="Price J.L."/>
            <person name="Sonnekus B."/>
            <person name="Thomas C."/>
            <person name="van der Nest A."/>
            <person name="van Dijk A."/>
            <person name="van Heerden A."/>
            <person name="van Vuuren N."/>
            <person name="Yilmaz N."/>
            <person name="Duong T.A."/>
            <person name="van der Merwe N.A."/>
            <person name="Wingfield M.J."/>
            <person name="Wingfield B.D."/>
        </authorList>
    </citation>
    <scope>NUCLEOTIDE SEQUENCE [LARGE SCALE GENOMIC DNA]</scope>
    <source>
        <strain evidence="6 7">CMW 5346</strain>
    </source>
</reference>
<name>A0ABR3ZE26_9PEZI</name>
<feature type="transmembrane region" description="Helical" evidence="5">
    <location>
        <begin position="20"/>
        <end position="39"/>
    </location>
</feature>
<sequence length="254" mass="27762">MSYRASLKVYNGRFTDDSLIISILSPFSVYMLPAVAWAAYGYGCSIAFSASFSLSLSAIFGTAPYNFTTAQIGLTVLASFVGGSLGNILPGPILDWLVTYMARKNHGVYEPEFRNVLLVPAFVLGLGGFWGFGLSLHYKCHWMAPVFFYGLATFAGAIVSLVSNAYLLDCHRLAAQEGYAAVTFGRAVFSFIMTFVISDWIARDGILSVFFVVGALHGFACIFGLILYVYGKRIRLAVHKSPFIRRAIGTVKTK</sequence>
<dbReference type="PANTHER" id="PTHR23502:SF4">
    <property type="entry name" value="MAJOR FACILITATOR SUPERFAMILY (MFS) PROFILE DOMAIN-CONTAINING PROTEIN-RELATED"/>
    <property type="match status" value="1"/>
</dbReference>
<feature type="transmembrane region" description="Helical" evidence="5">
    <location>
        <begin position="146"/>
        <end position="167"/>
    </location>
</feature>
<evidence type="ECO:0000313" key="6">
    <source>
        <dbReference type="EMBL" id="KAL1898599.1"/>
    </source>
</evidence>
<keyword evidence="2 5" id="KW-0812">Transmembrane</keyword>
<dbReference type="Proteomes" id="UP001583186">
    <property type="component" value="Unassembled WGS sequence"/>
</dbReference>
<evidence type="ECO:0000256" key="5">
    <source>
        <dbReference type="SAM" id="Phobius"/>
    </source>
</evidence>
<accession>A0ABR3ZE26</accession>
<evidence type="ECO:0000256" key="2">
    <source>
        <dbReference type="ARBA" id="ARBA00022692"/>
    </source>
</evidence>
<dbReference type="EMBL" id="JAWCUI010000015">
    <property type="protein sequence ID" value="KAL1898599.1"/>
    <property type="molecule type" value="Genomic_DNA"/>
</dbReference>
<proteinExistence type="predicted"/>
<organism evidence="6 7">
    <name type="scientific">Sporothrix stenoceras</name>
    <dbReference type="NCBI Taxonomy" id="5173"/>
    <lineage>
        <taxon>Eukaryota</taxon>
        <taxon>Fungi</taxon>
        <taxon>Dikarya</taxon>
        <taxon>Ascomycota</taxon>
        <taxon>Pezizomycotina</taxon>
        <taxon>Sordariomycetes</taxon>
        <taxon>Sordariomycetidae</taxon>
        <taxon>Ophiostomatales</taxon>
        <taxon>Ophiostomataceae</taxon>
        <taxon>Sporothrix</taxon>
    </lineage>
</organism>